<dbReference type="EMBL" id="JAASUB010000006">
    <property type="protein sequence ID" value="MBC1509463.1"/>
    <property type="molecule type" value="Genomic_DNA"/>
</dbReference>
<name>A0ABR6SUW2_9LIST</name>
<organism evidence="1 2">
    <name type="scientific">Listeria immobilis</name>
    <dbReference type="NCBI Taxonomy" id="2713502"/>
    <lineage>
        <taxon>Bacteria</taxon>
        <taxon>Bacillati</taxon>
        <taxon>Bacillota</taxon>
        <taxon>Bacilli</taxon>
        <taxon>Bacillales</taxon>
        <taxon>Listeriaceae</taxon>
        <taxon>Listeria</taxon>
    </lineage>
</organism>
<accession>A0ABR6SUW2</accession>
<sequence length="60" mass="7038">MKLKIGKKITIKAKSKQALDNAVYRFILENPDIEFEHVLVLKRNIFGQAKWILKIEITKI</sequence>
<evidence type="ECO:0000313" key="2">
    <source>
        <dbReference type="Proteomes" id="UP000587800"/>
    </source>
</evidence>
<keyword evidence="2" id="KW-1185">Reference proteome</keyword>
<gene>
    <name evidence="1" type="ORF">HCJ59_06095</name>
</gene>
<reference evidence="1 2" key="1">
    <citation type="submission" date="2020-03" db="EMBL/GenBank/DDBJ databases">
        <title>Soil Listeria distribution.</title>
        <authorList>
            <person name="Liao J."/>
            <person name="Wiedmann M."/>
        </authorList>
    </citation>
    <scope>NUCLEOTIDE SEQUENCE [LARGE SCALE GENOMIC DNA]</scope>
    <source>
        <strain evidence="1 2">FSL L7-1515</strain>
    </source>
</reference>
<protein>
    <submittedName>
        <fullName evidence="1">Uncharacterized protein</fullName>
    </submittedName>
</protein>
<evidence type="ECO:0000313" key="1">
    <source>
        <dbReference type="EMBL" id="MBC1509463.1"/>
    </source>
</evidence>
<dbReference type="RefSeq" id="WP_185362996.1">
    <property type="nucleotide sequence ID" value="NZ_JAASTU010000004.1"/>
</dbReference>
<dbReference type="Proteomes" id="UP000587800">
    <property type="component" value="Unassembled WGS sequence"/>
</dbReference>
<comment type="caution">
    <text evidence="1">The sequence shown here is derived from an EMBL/GenBank/DDBJ whole genome shotgun (WGS) entry which is preliminary data.</text>
</comment>
<proteinExistence type="predicted"/>